<dbReference type="CDD" id="cd02966">
    <property type="entry name" value="TlpA_like_family"/>
    <property type="match status" value="1"/>
</dbReference>
<dbReference type="InterPro" id="IPR050553">
    <property type="entry name" value="Thioredoxin_ResA/DsbE_sf"/>
</dbReference>
<dbReference type="EMBL" id="FUYF01000018">
    <property type="protein sequence ID" value="SKA93299.1"/>
    <property type="molecule type" value="Genomic_DNA"/>
</dbReference>
<sequence length="288" mass="30988">MKRFFAWITALLMLLSLAACSSTQTSTAAASQQASTSETGKSENELIAEENDILAANNTLWEKVFASMDKNVTDTTLSSNYGDILMNALDHAKDQFTDEEYAALKADADKIREIETQIAALPQDEAASQSMTQTASTFPQFEGKDLDGNSVSSSLFADNAFTVVNFWFSGCKPCVDEMDDLNALNQRIQEQGGEVIGINTETLDGNADNIAAAKQILEQAGAAFRNIYFDSASDAGKFALGIMAFPTTCVVDRQGNIVGEPIMGGIDKEDNAATLQKLIDEALAQSQQ</sequence>
<dbReference type="PANTHER" id="PTHR42852">
    <property type="entry name" value="THIOL:DISULFIDE INTERCHANGE PROTEIN DSBE"/>
    <property type="match status" value="1"/>
</dbReference>
<accession>A0A1T4XUP6</accession>
<dbReference type="PANTHER" id="PTHR42852:SF18">
    <property type="entry name" value="CHROMOSOME UNDETERMINED SCAFFOLD_47, WHOLE GENOME SHOTGUN SEQUENCE"/>
    <property type="match status" value="1"/>
</dbReference>
<feature type="chain" id="PRO_5038938850" evidence="1">
    <location>
        <begin position="22"/>
        <end position="288"/>
    </location>
</feature>
<dbReference type="Gene3D" id="3.40.30.10">
    <property type="entry name" value="Glutaredoxin"/>
    <property type="match status" value="1"/>
</dbReference>
<dbReference type="InterPro" id="IPR036249">
    <property type="entry name" value="Thioredoxin-like_sf"/>
</dbReference>
<dbReference type="RefSeq" id="WP_078785212.1">
    <property type="nucleotide sequence ID" value="NZ_FUYF01000018.1"/>
</dbReference>
<evidence type="ECO:0000259" key="2">
    <source>
        <dbReference type="PROSITE" id="PS51352"/>
    </source>
</evidence>
<dbReference type="GO" id="GO:0016491">
    <property type="term" value="F:oxidoreductase activity"/>
    <property type="evidence" value="ECO:0007669"/>
    <property type="project" value="InterPro"/>
</dbReference>
<dbReference type="Pfam" id="PF00578">
    <property type="entry name" value="AhpC-TSA"/>
    <property type="match status" value="1"/>
</dbReference>
<feature type="domain" description="Thioredoxin" evidence="2">
    <location>
        <begin position="132"/>
        <end position="284"/>
    </location>
</feature>
<dbReference type="PROSITE" id="PS51257">
    <property type="entry name" value="PROKAR_LIPOPROTEIN"/>
    <property type="match status" value="1"/>
</dbReference>
<dbReference type="GeneID" id="93338793"/>
<dbReference type="STRING" id="745368.SAMN02745178_02352"/>
<dbReference type="GO" id="GO:0016209">
    <property type="term" value="F:antioxidant activity"/>
    <property type="evidence" value="ECO:0007669"/>
    <property type="project" value="InterPro"/>
</dbReference>
<dbReference type="SUPFAM" id="SSF52833">
    <property type="entry name" value="Thioredoxin-like"/>
    <property type="match status" value="1"/>
</dbReference>
<organism evidence="3 4">
    <name type="scientific">Gemmiger formicilis</name>
    <dbReference type="NCBI Taxonomy" id="745368"/>
    <lineage>
        <taxon>Bacteria</taxon>
        <taxon>Bacillati</taxon>
        <taxon>Bacillota</taxon>
        <taxon>Clostridia</taxon>
        <taxon>Eubacteriales</taxon>
        <taxon>Gemmiger</taxon>
    </lineage>
</organism>
<dbReference type="PROSITE" id="PS51352">
    <property type="entry name" value="THIOREDOXIN_2"/>
    <property type="match status" value="1"/>
</dbReference>
<protein>
    <submittedName>
        <fullName evidence="3">Peroxiredoxin</fullName>
    </submittedName>
</protein>
<evidence type="ECO:0000313" key="3">
    <source>
        <dbReference type="EMBL" id="SKA93299.1"/>
    </source>
</evidence>
<reference evidence="3 4" key="1">
    <citation type="submission" date="2017-02" db="EMBL/GenBank/DDBJ databases">
        <authorList>
            <person name="Peterson S.W."/>
        </authorList>
    </citation>
    <scope>NUCLEOTIDE SEQUENCE [LARGE SCALE GENOMIC DNA]</scope>
    <source>
        <strain evidence="3 4">ATCC 27749</strain>
    </source>
</reference>
<keyword evidence="1" id="KW-0732">Signal</keyword>
<proteinExistence type="predicted"/>
<dbReference type="InterPro" id="IPR000866">
    <property type="entry name" value="AhpC/TSA"/>
</dbReference>
<dbReference type="OrthoDB" id="9809733at2"/>
<name>A0A1T4XUP6_9FIRM</name>
<gene>
    <name evidence="3" type="ORF">SAMN02745178_02352</name>
</gene>
<dbReference type="InterPro" id="IPR013766">
    <property type="entry name" value="Thioredoxin_domain"/>
</dbReference>
<evidence type="ECO:0000256" key="1">
    <source>
        <dbReference type="SAM" id="SignalP"/>
    </source>
</evidence>
<dbReference type="Proteomes" id="UP000190286">
    <property type="component" value="Unassembled WGS sequence"/>
</dbReference>
<evidence type="ECO:0000313" key="4">
    <source>
        <dbReference type="Proteomes" id="UP000190286"/>
    </source>
</evidence>
<dbReference type="AlphaFoldDB" id="A0A1T4XUP6"/>
<feature type="signal peptide" evidence="1">
    <location>
        <begin position="1"/>
        <end position="21"/>
    </location>
</feature>
<keyword evidence="4" id="KW-1185">Reference proteome</keyword>